<keyword evidence="1" id="KW-1133">Transmembrane helix</keyword>
<keyword evidence="1" id="KW-0472">Membrane</keyword>
<feature type="transmembrane region" description="Helical" evidence="1">
    <location>
        <begin position="92"/>
        <end position="125"/>
    </location>
</feature>
<sequence length="193" mass="21245">MIAALNYPFVPELLRFGMDIAGMSILMFGMYYRRYRDKELVTAAALFNISVFGVLTVLSAVDFGVAAGFGLFAILALFTLRSEPLTKTEMTYFFGSVAIAVICSVQGTTLPFAAMVVGLVLTGAYIVDHPRMLQSVSGAKVSLDKIQLTLLSDPVAMRADLSERLGVDVLSYQVLQLDYITEMAKLNVYYRKH</sequence>
<gene>
    <name evidence="2" type="ORF">ABUE31_05200</name>
</gene>
<evidence type="ECO:0000313" key="2">
    <source>
        <dbReference type="EMBL" id="MEW9805379.1"/>
    </source>
</evidence>
<dbReference type="RefSeq" id="WP_367722421.1">
    <property type="nucleotide sequence ID" value="NZ_JBFOCH010000023.1"/>
</dbReference>
<feature type="transmembrane region" description="Helical" evidence="1">
    <location>
        <begin position="13"/>
        <end position="32"/>
    </location>
</feature>
<comment type="caution">
    <text evidence="2">The sequence shown here is derived from an EMBL/GenBank/DDBJ whole genome shotgun (WGS) entry which is preliminary data.</text>
</comment>
<accession>A0ABV3QWD0</accession>
<evidence type="ECO:0000256" key="1">
    <source>
        <dbReference type="SAM" id="Phobius"/>
    </source>
</evidence>
<feature type="transmembrane region" description="Helical" evidence="1">
    <location>
        <begin position="39"/>
        <end position="57"/>
    </location>
</feature>
<keyword evidence="1" id="KW-0812">Transmembrane</keyword>
<evidence type="ECO:0000313" key="3">
    <source>
        <dbReference type="Proteomes" id="UP001556196"/>
    </source>
</evidence>
<reference evidence="2 3" key="1">
    <citation type="submission" date="2024-06" db="EMBL/GenBank/DDBJ databases">
        <authorList>
            <person name="Tuo L."/>
        </authorList>
    </citation>
    <scope>NUCLEOTIDE SEQUENCE [LARGE SCALE GENOMIC DNA]</scope>
    <source>
        <strain evidence="2 3">ZMM04-5</strain>
    </source>
</reference>
<organism evidence="2 3">
    <name type="scientific">Mesorhizobium marinum</name>
    <dbReference type="NCBI Taxonomy" id="3228790"/>
    <lineage>
        <taxon>Bacteria</taxon>
        <taxon>Pseudomonadati</taxon>
        <taxon>Pseudomonadota</taxon>
        <taxon>Alphaproteobacteria</taxon>
        <taxon>Hyphomicrobiales</taxon>
        <taxon>Phyllobacteriaceae</taxon>
        <taxon>Mesorhizobium</taxon>
    </lineage>
</organism>
<protein>
    <submittedName>
        <fullName evidence="2">DUF4956 domain-containing protein</fullName>
    </submittedName>
</protein>
<dbReference type="InterPro" id="IPR032531">
    <property type="entry name" value="DUF4956"/>
</dbReference>
<name>A0ABV3QWD0_9HYPH</name>
<keyword evidence="3" id="KW-1185">Reference proteome</keyword>
<dbReference type="Pfam" id="PF16316">
    <property type="entry name" value="DUF4956"/>
    <property type="match status" value="1"/>
</dbReference>
<proteinExistence type="predicted"/>
<dbReference type="Proteomes" id="UP001556196">
    <property type="component" value="Unassembled WGS sequence"/>
</dbReference>
<dbReference type="EMBL" id="JBFOCI010000001">
    <property type="protein sequence ID" value="MEW9805379.1"/>
    <property type="molecule type" value="Genomic_DNA"/>
</dbReference>